<dbReference type="InterPro" id="IPR000436">
    <property type="entry name" value="Sushi_SCR_CCP_dom"/>
</dbReference>
<evidence type="ECO:0000256" key="1">
    <source>
        <dbReference type="ARBA" id="ARBA00022659"/>
    </source>
</evidence>
<feature type="disulfide bond" evidence="5">
    <location>
        <begin position="429"/>
        <end position="456"/>
    </location>
</feature>
<dbReference type="PANTHER" id="PTHR45656:SF4">
    <property type="entry name" value="PROTEIN CBR-CLEC-78"/>
    <property type="match status" value="1"/>
</dbReference>
<feature type="disulfide bond" evidence="5">
    <location>
        <begin position="488"/>
        <end position="515"/>
    </location>
</feature>
<comment type="caution">
    <text evidence="5">Lacks conserved residue(s) required for the propagation of feature annotation.</text>
</comment>
<feature type="domain" description="Sushi" evidence="6">
    <location>
        <begin position="282"/>
        <end position="339"/>
    </location>
</feature>
<name>A0A7R9I2K4_9NEOP</name>
<proteinExistence type="predicted"/>
<reference evidence="7" key="1">
    <citation type="submission" date="2020-11" db="EMBL/GenBank/DDBJ databases">
        <authorList>
            <person name="Tran Van P."/>
        </authorList>
    </citation>
    <scope>NUCLEOTIDE SEQUENCE</scope>
</reference>
<evidence type="ECO:0000256" key="4">
    <source>
        <dbReference type="ARBA" id="ARBA00023157"/>
    </source>
</evidence>
<dbReference type="SMART" id="SM00032">
    <property type="entry name" value="CCP"/>
    <property type="match status" value="6"/>
</dbReference>
<keyword evidence="1 5" id="KW-0768">Sushi</keyword>
<dbReference type="SUPFAM" id="SSF48726">
    <property type="entry name" value="Immunoglobulin"/>
    <property type="match status" value="1"/>
</dbReference>
<dbReference type="InterPro" id="IPR035976">
    <property type="entry name" value="Sushi/SCR/CCP_sf"/>
</dbReference>
<keyword evidence="3" id="KW-0677">Repeat</keyword>
<keyword evidence="2" id="KW-0732">Signal</keyword>
<dbReference type="EMBL" id="OD567071">
    <property type="protein sequence ID" value="CAD7445090.1"/>
    <property type="molecule type" value="Genomic_DNA"/>
</dbReference>
<dbReference type="Pfam" id="PF00084">
    <property type="entry name" value="Sushi"/>
    <property type="match status" value="4"/>
</dbReference>
<evidence type="ECO:0000256" key="3">
    <source>
        <dbReference type="ARBA" id="ARBA00022737"/>
    </source>
</evidence>
<keyword evidence="4 5" id="KW-1015">Disulfide bond</keyword>
<gene>
    <name evidence="7" type="ORF">TBIB3V08_LOCUS7452</name>
</gene>
<organism evidence="7">
    <name type="scientific">Timema bartmani</name>
    <dbReference type="NCBI Taxonomy" id="61472"/>
    <lineage>
        <taxon>Eukaryota</taxon>
        <taxon>Metazoa</taxon>
        <taxon>Ecdysozoa</taxon>
        <taxon>Arthropoda</taxon>
        <taxon>Hexapoda</taxon>
        <taxon>Insecta</taxon>
        <taxon>Pterygota</taxon>
        <taxon>Neoptera</taxon>
        <taxon>Polyneoptera</taxon>
        <taxon>Phasmatodea</taxon>
        <taxon>Timematodea</taxon>
        <taxon>Timematoidea</taxon>
        <taxon>Timematidae</taxon>
        <taxon>Timema</taxon>
    </lineage>
</organism>
<dbReference type="InterPro" id="IPR036179">
    <property type="entry name" value="Ig-like_dom_sf"/>
</dbReference>
<dbReference type="Gene3D" id="2.10.70.10">
    <property type="entry name" value="Complement Module, domain 1"/>
    <property type="match status" value="5"/>
</dbReference>
<dbReference type="PANTHER" id="PTHR45656">
    <property type="entry name" value="PROTEIN CBR-CLEC-78"/>
    <property type="match status" value="1"/>
</dbReference>
<feature type="domain" description="Sushi" evidence="6">
    <location>
        <begin position="459"/>
        <end position="517"/>
    </location>
</feature>
<evidence type="ECO:0000256" key="5">
    <source>
        <dbReference type="PROSITE-ProRule" id="PRU00302"/>
    </source>
</evidence>
<accession>A0A7R9I2K4</accession>
<dbReference type="FunFam" id="2.10.70.10:FF:000014">
    <property type="entry name" value="Membrane cofactor protein"/>
    <property type="match status" value="1"/>
</dbReference>
<dbReference type="SUPFAM" id="SSF57535">
    <property type="entry name" value="Complement control module/SCR domain"/>
    <property type="match status" value="4"/>
</dbReference>
<dbReference type="CDD" id="cd00033">
    <property type="entry name" value="CCP"/>
    <property type="match status" value="4"/>
</dbReference>
<dbReference type="InterPro" id="IPR051277">
    <property type="entry name" value="SEZ6_CSMD_C4BPB_Regulators"/>
</dbReference>
<evidence type="ECO:0000313" key="7">
    <source>
        <dbReference type="EMBL" id="CAD7445090.1"/>
    </source>
</evidence>
<feature type="disulfide bond" evidence="5">
    <location>
        <begin position="310"/>
        <end position="337"/>
    </location>
</feature>
<feature type="domain" description="Sushi" evidence="6">
    <location>
        <begin position="340"/>
        <end position="399"/>
    </location>
</feature>
<dbReference type="AlphaFoldDB" id="A0A7R9I2K4"/>
<protein>
    <recommendedName>
        <fullName evidence="6">Sushi domain-containing protein</fullName>
    </recommendedName>
</protein>
<feature type="disulfide bond" evidence="5">
    <location>
        <begin position="370"/>
        <end position="397"/>
    </location>
</feature>
<feature type="domain" description="Sushi" evidence="6">
    <location>
        <begin position="400"/>
        <end position="458"/>
    </location>
</feature>
<dbReference type="PROSITE" id="PS50923">
    <property type="entry name" value="SUSHI"/>
    <property type="match status" value="4"/>
</dbReference>
<sequence>MKEKDEGDKLITMHYSFPDGTEVTFNCIASIMGEKTTWRIICEDGSWVGRSLNCEGYFPNSINNNKLLGSFETFEDIPTHRIVCAEGDDLLDSVAVHLRNSTCMFRNTEPNVVSFYNDQQITEEVVEFPAGSILVSRCVDIGKYAMIGSSRRRCVGGEWDGQKPVCFGLNQENDYAMEKPPTILFRHQLGPIAQSNDGRLIVYPGTILHMECLWIRRFGAPKWVISHNYRKYPEGWTTDPGRDSQLEYRLSIYHASRDDSGVFTCVTPTRHTHAVEIVVKAVHCPMLPPRRGLNLNTMNTKMNTKVLLSCANGNSLIGASEITCLPSGNWSAPIPICESIECADLINLTDAYLRVSILSREVGGRSVFSCTQGYGLRGPHEAICLSSGDWASPLPTCQEVQCDTPGTPDNGYIQGNGPYKAGDVIQFNCNPEFMMEGQPIIACQENGRWSGTVPKCVQACSYPGTTISGRMSAVKFYYKIGETITFTCDEGLGLKGAPMLRCLRNGKWSNAIPTCVPIPTSSPVILAR</sequence>
<evidence type="ECO:0000256" key="2">
    <source>
        <dbReference type="ARBA" id="ARBA00022729"/>
    </source>
</evidence>
<evidence type="ECO:0000259" key="6">
    <source>
        <dbReference type="PROSITE" id="PS50923"/>
    </source>
</evidence>